<evidence type="ECO:0000313" key="1">
    <source>
        <dbReference type="EMBL" id="SMQ12503.1"/>
    </source>
</evidence>
<dbReference type="AlphaFoldDB" id="A0A238HFJ8"/>
<organism evidence="1">
    <name type="scientific">Kingella negevensis</name>
    <dbReference type="NCBI Taxonomy" id="1522312"/>
    <lineage>
        <taxon>Bacteria</taxon>
        <taxon>Pseudomonadati</taxon>
        <taxon>Pseudomonadota</taxon>
        <taxon>Betaproteobacteria</taxon>
        <taxon>Neisseriales</taxon>
        <taxon>Neisseriaceae</taxon>
        <taxon>Kingella</taxon>
    </lineage>
</organism>
<dbReference type="InterPro" id="IPR009679">
    <property type="entry name" value="Phage_186_CII-like"/>
</dbReference>
<reference evidence="1" key="1">
    <citation type="submission" date="2017-05" db="EMBL/GenBank/DDBJ databases">
        <authorList>
            <person name="Song R."/>
            <person name="Chenine A.L."/>
            <person name="Ruprecht R.M."/>
        </authorList>
    </citation>
    <scope>NUCLEOTIDE SEQUENCE</scope>
    <source>
        <strain evidence="1">Kingella_eburonensis</strain>
    </source>
</reference>
<protein>
    <recommendedName>
        <fullName evidence="4">Phage regulatory protein CII (CP76)</fullName>
    </recommendedName>
</protein>
<evidence type="ECO:0000313" key="2">
    <source>
        <dbReference type="EMBL" id="SNB70602.1"/>
    </source>
</evidence>
<dbReference type="EMBL" id="FXUV02000026">
    <property type="protein sequence ID" value="SNB70602.1"/>
    <property type="molecule type" value="Genomic_DNA"/>
</dbReference>
<dbReference type="OrthoDB" id="8595569at2"/>
<dbReference type="InterPro" id="IPR048188">
    <property type="entry name" value="YmfL-like"/>
</dbReference>
<sequence>MNNQIQLALREMAKSPNGGHATTAAMLGLTLSALENRLYQIKGQALSIEQAMIMQRMTERTNFAEAVARESGGVFVKLPELDAAALLGLDITEDFLHTFRDVGLLWDEWREMTEDGKLESEESARFWRRVHLSVCRLLGIAVQSDRIFGAEHDEN</sequence>
<keyword evidence="3" id="KW-1185">Reference proteome</keyword>
<dbReference type="STRING" id="1522312.GCA_900177895_00815"/>
<proteinExistence type="predicted"/>
<accession>A0A238HFJ8</accession>
<gene>
    <name evidence="2" type="ORF">KEBURONENSIS_01359</name>
    <name evidence="1" type="ORF">KEBURONENSIS_01404</name>
</gene>
<dbReference type="GO" id="GO:0003677">
    <property type="term" value="F:DNA binding"/>
    <property type="evidence" value="ECO:0007669"/>
    <property type="project" value="InterPro"/>
</dbReference>
<dbReference type="Pfam" id="PF06892">
    <property type="entry name" value="Phage_CP76"/>
    <property type="match status" value="1"/>
</dbReference>
<reference evidence="2 3" key="2">
    <citation type="submission" date="2017-06" db="EMBL/GenBank/DDBJ databases">
        <authorList>
            <person name="Kim H.J."/>
            <person name="Triplett B.A."/>
        </authorList>
    </citation>
    <scope>NUCLEOTIDE SEQUENCE [LARGE SCALE GENOMIC DNA]</scope>
    <source>
        <strain evidence="2">Kingella_eburonensis</strain>
    </source>
</reference>
<evidence type="ECO:0008006" key="4">
    <source>
        <dbReference type="Google" id="ProtNLM"/>
    </source>
</evidence>
<dbReference type="RefSeq" id="WP_095062684.1">
    <property type="nucleotide sequence ID" value="NZ_FXUV02000026.1"/>
</dbReference>
<dbReference type="EMBL" id="FXUV01000023">
    <property type="protein sequence ID" value="SMQ12503.1"/>
    <property type="molecule type" value="Genomic_DNA"/>
</dbReference>
<evidence type="ECO:0000313" key="3">
    <source>
        <dbReference type="Proteomes" id="UP000215450"/>
    </source>
</evidence>
<dbReference type="NCBIfam" id="NF041471">
    <property type="entry name" value="phage_reg_YmfL"/>
    <property type="match status" value="1"/>
</dbReference>
<name>A0A238HFJ8_9NEIS</name>
<dbReference type="Proteomes" id="UP000215450">
    <property type="component" value="Unassembled WGS sequence"/>
</dbReference>